<dbReference type="EC" id="3.6.4.13" evidence="1"/>
<feature type="domain" description="Helicase C-terminal" evidence="10">
    <location>
        <begin position="428"/>
        <end position="602"/>
    </location>
</feature>
<proteinExistence type="predicted"/>
<dbReference type="EMBL" id="PEDP01001087">
    <property type="protein sequence ID" value="POS84288.1"/>
    <property type="molecule type" value="Genomic_DNA"/>
</dbReference>
<evidence type="ECO:0000256" key="7">
    <source>
        <dbReference type="ARBA" id="ARBA00047984"/>
    </source>
</evidence>
<dbReference type="SMART" id="SM00490">
    <property type="entry name" value="HELICc"/>
    <property type="match status" value="1"/>
</dbReference>
<name>A0A2S4PQI9_9PEZI</name>
<dbReference type="InterPro" id="IPR011545">
    <property type="entry name" value="DEAD/DEAH_box_helicase_dom"/>
</dbReference>
<evidence type="ECO:0000256" key="8">
    <source>
        <dbReference type="SAM" id="MobiDB-lite"/>
    </source>
</evidence>
<keyword evidence="4" id="KW-0347">Helicase</keyword>
<dbReference type="OrthoDB" id="10256233at2759"/>
<evidence type="ECO:0000313" key="11">
    <source>
        <dbReference type="EMBL" id="POS84288.1"/>
    </source>
</evidence>
<dbReference type="SMART" id="SM00487">
    <property type="entry name" value="DEXDc"/>
    <property type="match status" value="1"/>
</dbReference>
<evidence type="ECO:0000256" key="3">
    <source>
        <dbReference type="ARBA" id="ARBA00022801"/>
    </source>
</evidence>
<feature type="compositionally biased region" description="Basic and acidic residues" evidence="8">
    <location>
        <begin position="33"/>
        <end position="43"/>
    </location>
</feature>
<dbReference type="PROSITE" id="PS51194">
    <property type="entry name" value="HELICASE_CTER"/>
    <property type="match status" value="1"/>
</dbReference>
<dbReference type="GO" id="GO:0003724">
    <property type="term" value="F:RNA helicase activity"/>
    <property type="evidence" value="ECO:0007669"/>
    <property type="project" value="UniProtKB-EC"/>
</dbReference>
<dbReference type="InterPro" id="IPR001650">
    <property type="entry name" value="Helicase_C-like"/>
</dbReference>
<feature type="region of interest" description="Disordered" evidence="8">
    <location>
        <begin position="493"/>
        <end position="514"/>
    </location>
</feature>
<dbReference type="SUPFAM" id="SSF52540">
    <property type="entry name" value="P-loop containing nucleoside triphosphate hydrolases"/>
    <property type="match status" value="1"/>
</dbReference>
<dbReference type="PANTHER" id="PTHR47960">
    <property type="entry name" value="DEAD-BOX ATP-DEPENDENT RNA HELICASE 50"/>
    <property type="match status" value="1"/>
</dbReference>
<evidence type="ECO:0000256" key="2">
    <source>
        <dbReference type="ARBA" id="ARBA00022741"/>
    </source>
</evidence>
<dbReference type="PROSITE" id="PS51192">
    <property type="entry name" value="HELICASE_ATP_BIND_1"/>
    <property type="match status" value="1"/>
</dbReference>
<evidence type="ECO:0000256" key="5">
    <source>
        <dbReference type="ARBA" id="ARBA00022840"/>
    </source>
</evidence>
<feature type="compositionally biased region" description="Polar residues" evidence="8">
    <location>
        <begin position="499"/>
        <end position="513"/>
    </location>
</feature>
<sequence>MPLMKQQVRFLNMRIRKPARLTLQASKMVAVGEKKSINREPRTRNGPFGGMNQTKANIRAQPERHPRKLEIRRTNEDPRITGRGKRKRLERNERGFKALKMQRPLATVSYEKRSSIKKELEEISCFEDFRLLEVISKSIYTQALEGLVSVKPTPVQKIAIPALLGQNFEQRKAESSDRETFLIAAETGSGKTLAYLLPTINAMKLAEKDDAEIQEFDKKAKEEKVQQSNVKFFSPPLKTSLHPTTGRPKVIILVPTQELVAQVGAVVKSLGHTVKFRSAMISSAFTATVIRNRLFSPQGIDIIISTPHLMSSIADGHPNILSRVTHLIIDEADSLFDRSFAHLTSAIVDRATPSLRQLIMCSATIPLALDGYLRSRFPDTKRLVTPNLHAIPRRVQLEVVNVDGVPYHGNKSLACADTIWSIGKSAADPDDSIKNSADVKRILVFVNEREKTSELRDYLLLKGIDTIAMNRDTPLERKSEILSSFTTTGLTNLPKENHSISSTNKRTNFTPVGNKQVLPSKMLPNVKTVVTTDLNSRGIDTVAVKNVILYDVPHSTIDFIHRLGRIGRMGRRGRGYVLVGKDDRKDIVAEVRAGMFRGSSLI</sequence>
<evidence type="ECO:0000256" key="4">
    <source>
        <dbReference type="ARBA" id="ARBA00022806"/>
    </source>
</evidence>
<keyword evidence="2" id="KW-0547">Nucleotide-binding</keyword>
<keyword evidence="6" id="KW-0694">RNA-binding</keyword>
<gene>
    <name evidence="11" type="ORF">EPUL_003394</name>
</gene>
<dbReference type="Pfam" id="PF00270">
    <property type="entry name" value="DEAD"/>
    <property type="match status" value="1"/>
</dbReference>
<evidence type="ECO:0000256" key="1">
    <source>
        <dbReference type="ARBA" id="ARBA00012552"/>
    </source>
</evidence>
<accession>A0A2S4PQI9</accession>
<evidence type="ECO:0000256" key="6">
    <source>
        <dbReference type="ARBA" id="ARBA00022884"/>
    </source>
</evidence>
<protein>
    <recommendedName>
        <fullName evidence="1">RNA helicase</fullName>
        <ecNumber evidence="1">3.6.4.13</ecNumber>
    </recommendedName>
</protein>
<keyword evidence="3" id="KW-0378">Hydrolase</keyword>
<dbReference type="GO" id="GO:0005524">
    <property type="term" value="F:ATP binding"/>
    <property type="evidence" value="ECO:0007669"/>
    <property type="project" value="UniProtKB-KW"/>
</dbReference>
<dbReference type="Proteomes" id="UP000237438">
    <property type="component" value="Unassembled WGS sequence"/>
</dbReference>
<evidence type="ECO:0000259" key="10">
    <source>
        <dbReference type="PROSITE" id="PS51194"/>
    </source>
</evidence>
<dbReference type="GO" id="GO:0016787">
    <property type="term" value="F:hydrolase activity"/>
    <property type="evidence" value="ECO:0007669"/>
    <property type="project" value="UniProtKB-KW"/>
</dbReference>
<evidence type="ECO:0000259" key="9">
    <source>
        <dbReference type="PROSITE" id="PS51192"/>
    </source>
</evidence>
<dbReference type="InterPro" id="IPR027417">
    <property type="entry name" value="P-loop_NTPase"/>
</dbReference>
<organism evidence="11 12">
    <name type="scientific">Erysiphe pulchra</name>
    <dbReference type="NCBI Taxonomy" id="225359"/>
    <lineage>
        <taxon>Eukaryota</taxon>
        <taxon>Fungi</taxon>
        <taxon>Dikarya</taxon>
        <taxon>Ascomycota</taxon>
        <taxon>Pezizomycotina</taxon>
        <taxon>Leotiomycetes</taxon>
        <taxon>Erysiphales</taxon>
        <taxon>Erysiphaceae</taxon>
        <taxon>Erysiphe</taxon>
    </lineage>
</organism>
<keyword evidence="12" id="KW-1185">Reference proteome</keyword>
<dbReference type="Gene3D" id="3.40.50.300">
    <property type="entry name" value="P-loop containing nucleotide triphosphate hydrolases"/>
    <property type="match status" value="2"/>
</dbReference>
<dbReference type="STRING" id="225359.A0A2S4PQI9"/>
<comment type="caution">
    <text evidence="11">The sequence shown here is derived from an EMBL/GenBank/DDBJ whole genome shotgun (WGS) entry which is preliminary data.</text>
</comment>
<dbReference type="InterPro" id="IPR014001">
    <property type="entry name" value="Helicase_ATP-bd"/>
</dbReference>
<reference evidence="11 12" key="1">
    <citation type="submission" date="2017-10" db="EMBL/GenBank/DDBJ databases">
        <title>Development of genomic resources for the powdery mildew, Erysiphe pulchra.</title>
        <authorList>
            <person name="Wadl P.A."/>
            <person name="Mack B.M."/>
            <person name="Moore G."/>
            <person name="Beltz S.B."/>
        </authorList>
    </citation>
    <scope>NUCLEOTIDE SEQUENCE [LARGE SCALE GENOMIC DNA]</scope>
    <source>
        <strain evidence="11">Cflorida</strain>
    </source>
</reference>
<feature type="region of interest" description="Disordered" evidence="8">
    <location>
        <begin position="33"/>
        <end position="64"/>
    </location>
</feature>
<dbReference type="Pfam" id="PF00271">
    <property type="entry name" value="Helicase_C"/>
    <property type="match status" value="1"/>
</dbReference>
<keyword evidence="5" id="KW-0067">ATP-binding</keyword>
<dbReference type="AlphaFoldDB" id="A0A2S4PQI9"/>
<comment type="catalytic activity">
    <reaction evidence="7">
        <text>ATP + H2O = ADP + phosphate + H(+)</text>
        <dbReference type="Rhea" id="RHEA:13065"/>
        <dbReference type="ChEBI" id="CHEBI:15377"/>
        <dbReference type="ChEBI" id="CHEBI:15378"/>
        <dbReference type="ChEBI" id="CHEBI:30616"/>
        <dbReference type="ChEBI" id="CHEBI:43474"/>
        <dbReference type="ChEBI" id="CHEBI:456216"/>
        <dbReference type="EC" id="3.6.4.13"/>
    </reaction>
</comment>
<evidence type="ECO:0000313" key="12">
    <source>
        <dbReference type="Proteomes" id="UP000237438"/>
    </source>
</evidence>
<dbReference type="GO" id="GO:0003723">
    <property type="term" value="F:RNA binding"/>
    <property type="evidence" value="ECO:0007669"/>
    <property type="project" value="UniProtKB-KW"/>
</dbReference>
<feature type="domain" description="Helicase ATP-binding" evidence="9">
    <location>
        <begin position="172"/>
        <end position="383"/>
    </location>
</feature>